<dbReference type="PANTHER" id="PTHR47003">
    <property type="entry name" value="OS01G0970900 PROTEIN"/>
    <property type="match status" value="1"/>
</dbReference>
<gene>
    <name evidence="3" type="ORF">AQUCO_13300033v1</name>
</gene>
<evidence type="ECO:0000313" key="3">
    <source>
        <dbReference type="EMBL" id="PIA25046.1"/>
    </source>
</evidence>
<dbReference type="InterPro" id="IPR002885">
    <property type="entry name" value="PPR_rpt"/>
</dbReference>
<accession>A0A2G5C190</accession>
<dbReference type="InterPro" id="IPR011990">
    <property type="entry name" value="TPR-like_helical_dom_sf"/>
</dbReference>
<dbReference type="NCBIfam" id="TIGR00756">
    <property type="entry name" value="PPR"/>
    <property type="match status" value="1"/>
</dbReference>
<reference evidence="3 4" key="1">
    <citation type="submission" date="2017-09" db="EMBL/GenBank/DDBJ databases">
        <title>WGS assembly of Aquilegia coerulea Goldsmith.</title>
        <authorList>
            <person name="Hodges S."/>
            <person name="Kramer E."/>
            <person name="Nordborg M."/>
            <person name="Tomkins J."/>
            <person name="Borevitz J."/>
            <person name="Derieg N."/>
            <person name="Yan J."/>
            <person name="Mihaltcheva S."/>
            <person name="Hayes R.D."/>
            <person name="Rokhsar D."/>
        </authorList>
    </citation>
    <scope>NUCLEOTIDE SEQUENCE [LARGE SCALE GENOMIC DNA]</scope>
    <source>
        <strain evidence="4">cv. Goldsmith</strain>
    </source>
</reference>
<evidence type="ECO:0000313" key="4">
    <source>
        <dbReference type="Proteomes" id="UP000230069"/>
    </source>
</evidence>
<sequence length="256" mass="29303">MKRVSTTMLRLCNRTSKSNDILATHILSQNFTSSVGEKPQPQYDFQMDTKTQNPPIVSSSDMEKNRGSSFICLEDKPHVHHTHQVNIDEYSADVEKIYRILRKFHSRAPKLELALQESGVAVSSGLVERVLSRCGDAGNLGYRFFAWASKQPGYRHNYQVYKSIIKILGKMRQFGAVWALIEEMRKENPELLTADAFIVLMRRFASARMVMKAIEVLDEMPKYGCEPDVMVVWIKNILLENDAFSARSLFALLENH</sequence>
<keyword evidence="4" id="KW-1185">Reference proteome</keyword>
<keyword evidence="1" id="KW-0677">Repeat</keyword>
<dbReference type="Gene3D" id="1.25.40.10">
    <property type="entry name" value="Tetratricopeptide repeat domain"/>
    <property type="match status" value="1"/>
</dbReference>
<feature type="repeat" description="PPR" evidence="2">
    <location>
        <begin position="193"/>
        <end position="227"/>
    </location>
</feature>
<dbReference type="Pfam" id="PF01535">
    <property type="entry name" value="PPR"/>
    <property type="match status" value="2"/>
</dbReference>
<dbReference type="PROSITE" id="PS51375">
    <property type="entry name" value="PPR"/>
    <property type="match status" value="1"/>
</dbReference>
<evidence type="ECO:0008006" key="5">
    <source>
        <dbReference type="Google" id="ProtNLM"/>
    </source>
</evidence>
<dbReference type="PANTHER" id="PTHR47003:SF11">
    <property type="entry name" value="PPR SUPERFAMILY PROTEIN"/>
    <property type="match status" value="1"/>
</dbReference>
<name>A0A2G5C190_AQUCA</name>
<proteinExistence type="predicted"/>
<dbReference type="InterPro" id="IPR044578">
    <property type="entry name" value="BIR6-like"/>
</dbReference>
<dbReference type="STRING" id="218851.A0A2G5C190"/>
<dbReference type="GO" id="GO:0008380">
    <property type="term" value="P:RNA splicing"/>
    <property type="evidence" value="ECO:0007669"/>
    <property type="project" value="InterPro"/>
</dbReference>
<evidence type="ECO:0000256" key="2">
    <source>
        <dbReference type="PROSITE-ProRule" id="PRU00708"/>
    </source>
</evidence>
<dbReference type="Proteomes" id="UP000230069">
    <property type="component" value="Unassembled WGS sequence"/>
</dbReference>
<dbReference type="AlphaFoldDB" id="A0A2G5C190"/>
<protein>
    <recommendedName>
        <fullName evidence="5">Pentacotripeptide-repeat region of PRORP domain-containing protein</fullName>
    </recommendedName>
</protein>
<dbReference type="OrthoDB" id="185373at2759"/>
<dbReference type="InParanoid" id="A0A2G5C190"/>
<evidence type="ECO:0000256" key="1">
    <source>
        <dbReference type="ARBA" id="ARBA00022737"/>
    </source>
</evidence>
<dbReference type="EMBL" id="KZ305147">
    <property type="protein sequence ID" value="PIA25046.1"/>
    <property type="molecule type" value="Genomic_DNA"/>
</dbReference>
<organism evidence="3 4">
    <name type="scientific">Aquilegia coerulea</name>
    <name type="common">Rocky mountain columbine</name>
    <dbReference type="NCBI Taxonomy" id="218851"/>
    <lineage>
        <taxon>Eukaryota</taxon>
        <taxon>Viridiplantae</taxon>
        <taxon>Streptophyta</taxon>
        <taxon>Embryophyta</taxon>
        <taxon>Tracheophyta</taxon>
        <taxon>Spermatophyta</taxon>
        <taxon>Magnoliopsida</taxon>
        <taxon>Ranunculales</taxon>
        <taxon>Ranunculaceae</taxon>
        <taxon>Thalictroideae</taxon>
        <taxon>Aquilegia</taxon>
    </lineage>
</organism>